<dbReference type="EMBL" id="BT085315">
    <property type="protein sequence ID" value="ACR35668.1"/>
    <property type="molecule type" value="mRNA"/>
</dbReference>
<accession>C4J3B8</accession>
<reference evidence="1" key="1">
    <citation type="journal article" date="2009" name="PLoS Genet.">
        <title>Sequencing, mapping, and analysis of 27,455 maize full-length cDNAs.</title>
        <authorList>
            <person name="Soderlund C."/>
            <person name="Descour A."/>
            <person name="Kudrna D."/>
            <person name="Bomhoff M."/>
            <person name="Boyd L."/>
            <person name="Currie J."/>
            <person name="Angelova A."/>
            <person name="Collura K."/>
            <person name="Wissotski M."/>
            <person name="Ashley E."/>
            <person name="Morrow D."/>
            <person name="Fernandes J."/>
            <person name="Walbot V."/>
            <person name="Yu Y."/>
        </authorList>
    </citation>
    <scope>NUCLEOTIDE SEQUENCE</scope>
    <source>
        <strain evidence="1">B73</strain>
    </source>
</reference>
<organism evidence="1">
    <name type="scientific">Zea mays</name>
    <name type="common">Maize</name>
    <dbReference type="NCBI Taxonomy" id="4577"/>
    <lineage>
        <taxon>Eukaryota</taxon>
        <taxon>Viridiplantae</taxon>
        <taxon>Streptophyta</taxon>
        <taxon>Embryophyta</taxon>
        <taxon>Tracheophyta</taxon>
        <taxon>Spermatophyta</taxon>
        <taxon>Magnoliopsida</taxon>
        <taxon>Liliopsida</taxon>
        <taxon>Poales</taxon>
        <taxon>Poaceae</taxon>
        <taxon>PACMAD clade</taxon>
        <taxon>Panicoideae</taxon>
        <taxon>Andropogonodae</taxon>
        <taxon>Andropogoneae</taxon>
        <taxon>Tripsacinae</taxon>
        <taxon>Zea</taxon>
    </lineage>
</organism>
<proteinExistence type="evidence at transcript level"/>
<evidence type="ECO:0000313" key="1">
    <source>
        <dbReference type="EMBL" id="ACR35668.1"/>
    </source>
</evidence>
<sequence length="11" mass="1101">MFSSCAKSSGP</sequence>
<name>C4J3B8_MAIZE</name>
<reference evidence="1" key="2">
    <citation type="submission" date="2012-06" db="EMBL/GenBank/DDBJ databases">
        <authorList>
            <person name="Yu Y."/>
            <person name="Currie J."/>
            <person name="Lomeli R."/>
            <person name="Angelova A."/>
            <person name="Collura K."/>
            <person name="Wissotski M."/>
            <person name="Campos D."/>
            <person name="Kudrna D."/>
            <person name="Golser W."/>
            <person name="Ashely E."/>
            <person name="Descour A."/>
            <person name="Fernandes J."/>
            <person name="Soderlund C."/>
            <person name="Walbot V."/>
        </authorList>
    </citation>
    <scope>NUCLEOTIDE SEQUENCE</scope>
    <source>
        <strain evidence="1">B73</strain>
    </source>
</reference>
<protein>
    <submittedName>
        <fullName evidence="1">Uncharacterized protein</fullName>
    </submittedName>
</protein>